<accession>A0AAD4WAI3</accession>
<comment type="caution">
    <text evidence="1">The sequence shown here is derived from an EMBL/GenBank/DDBJ whole genome shotgun (WGS) entry which is preliminary data.</text>
</comment>
<evidence type="ECO:0000313" key="2">
    <source>
        <dbReference type="Proteomes" id="UP001054821"/>
    </source>
</evidence>
<name>A0AAD4WAI3_PRUDU</name>
<dbReference type="Proteomes" id="UP001054821">
    <property type="component" value="Chromosome 3"/>
</dbReference>
<reference evidence="1 2" key="1">
    <citation type="journal article" date="2022" name="G3 (Bethesda)">
        <title>Whole-genome sequence and methylome profiling of the almond [Prunus dulcis (Mill.) D.A. Webb] cultivar 'Nonpareil'.</title>
        <authorList>
            <person name="D'Amico-Willman K.M."/>
            <person name="Ouma W.Z."/>
            <person name="Meulia T."/>
            <person name="Sideli G.M."/>
            <person name="Gradziel T.M."/>
            <person name="Fresnedo-Ramirez J."/>
        </authorList>
    </citation>
    <scope>NUCLEOTIDE SEQUENCE [LARGE SCALE GENOMIC DNA]</scope>
    <source>
        <strain evidence="1">Clone GOH B32 T37-40</strain>
    </source>
</reference>
<evidence type="ECO:0000313" key="1">
    <source>
        <dbReference type="EMBL" id="KAI5339809.1"/>
    </source>
</evidence>
<organism evidence="1 2">
    <name type="scientific">Prunus dulcis</name>
    <name type="common">Almond</name>
    <name type="synonym">Amygdalus dulcis</name>
    <dbReference type="NCBI Taxonomy" id="3755"/>
    <lineage>
        <taxon>Eukaryota</taxon>
        <taxon>Viridiplantae</taxon>
        <taxon>Streptophyta</taxon>
        <taxon>Embryophyta</taxon>
        <taxon>Tracheophyta</taxon>
        <taxon>Spermatophyta</taxon>
        <taxon>Magnoliopsida</taxon>
        <taxon>eudicotyledons</taxon>
        <taxon>Gunneridae</taxon>
        <taxon>Pentapetalae</taxon>
        <taxon>rosids</taxon>
        <taxon>fabids</taxon>
        <taxon>Rosales</taxon>
        <taxon>Rosaceae</taxon>
        <taxon>Amygdaloideae</taxon>
        <taxon>Amygdaleae</taxon>
        <taxon>Prunus</taxon>
    </lineage>
</organism>
<gene>
    <name evidence="1" type="ORF">L3X38_019081</name>
</gene>
<keyword evidence="2" id="KW-1185">Reference proteome</keyword>
<protein>
    <submittedName>
        <fullName evidence="1">Uncharacterized protein</fullName>
    </submittedName>
</protein>
<proteinExistence type="predicted"/>
<dbReference type="EMBL" id="JAJFAZ020000003">
    <property type="protein sequence ID" value="KAI5339809.1"/>
    <property type="molecule type" value="Genomic_DNA"/>
</dbReference>
<sequence>MTGLYVCLNGGDAFSNTQQAALYGQPWCRQPREKEEGEETNLIHVMAGPEVAGAGDGDGGSFSRNFTLFQPKILGFSSCEND</sequence>
<dbReference type="AlphaFoldDB" id="A0AAD4WAI3"/>